<keyword evidence="3" id="KW-0238">DNA-binding</keyword>
<name>A0AAV9DYR3_ACOCL</name>
<evidence type="ECO:0000256" key="4">
    <source>
        <dbReference type="ARBA" id="ARBA00023163"/>
    </source>
</evidence>
<reference evidence="8" key="2">
    <citation type="submission" date="2023-06" db="EMBL/GenBank/DDBJ databases">
        <authorList>
            <person name="Ma L."/>
            <person name="Liu K.-W."/>
            <person name="Li Z."/>
            <person name="Hsiao Y.-Y."/>
            <person name="Qi Y."/>
            <person name="Fu T."/>
            <person name="Tang G."/>
            <person name="Zhang D."/>
            <person name="Sun W.-H."/>
            <person name="Liu D.-K."/>
            <person name="Li Y."/>
            <person name="Chen G.-Z."/>
            <person name="Liu X.-D."/>
            <person name="Liao X.-Y."/>
            <person name="Jiang Y.-T."/>
            <person name="Yu X."/>
            <person name="Hao Y."/>
            <person name="Huang J."/>
            <person name="Zhao X.-W."/>
            <person name="Ke S."/>
            <person name="Chen Y.-Y."/>
            <person name="Wu W.-L."/>
            <person name="Hsu J.-L."/>
            <person name="Lin Y.-F."/>
            <person name="Huang M.-D."/>
            <person name="Li C.-Y."/>
            <person name="Huang L."/>
            <person name="Wang Z.-W."/>
            <person name="Zhao X."/>
            <person name="Zhong W.-Y."/>
            <person name="Peng D.-H."/>
            <person name="Ahmad S."/>
            <person name="Lan S."/>
            <person name="Zhang J.-S."/>
            <person name="Tsai W.-C."/>
            <person name="Van De Peer Y."/>
            <person name="Liu Z.-J."/>
        </authorList>
    </citation>
    <scope>NUCLEOTIDE SEQUENCE</scope>
    <source>
        <strain evidence="8">CP</strain>
        <tissue evidence="8">Leaves</tissue>
    </source>
</reference>
<evidence type="ECO:0000256" key="3">
    <source>
        <dbReference type="ARBA" id="ARBA00023125"/>
    </source>
</evidence>
<keyword evidence="4" id="KW-0804">Transcription</keyword>
<evidence type="ECO:0000313" key="8">
    <source>
        <dbReference type="EMBL" id="KAK1306492.1"/>
    </source>
</evidence>
<evidence type="ECO:0000256" key="1">
    <source>
        <dbReference type="ARBA" id="ARBA00004123"/>
    </source>
</evidence>
<evidence type="ECO:0000259" key="7">
    <source>
        <dbReference type="PROSITE" id="PS50863"/>
    </source>
</evidence>
<comment type="caution">
    <text evidence="8">The sequence shown here is derived from an EMBL/GenBank/DDBJ whole genome shotgun (WGS) entry which is preliminary data.</text>
</comment>
<dbReference type="InterPro" id="IPR050655">
    <property type="entry name" value="Plant_B3_domain"/>
</dbReference>
<dbReference type="AlphaFoldDB" id="A0AAV9DYR3"/>
<dbReference type="InterPro" id="IPR003340">
    <property type="entry name" value="B3_DNA-bd"/>
</dbReference>
<dbReference type="EMBL" id="JAUJYO010000010">
    <property type="protein sequence ID" value="KAK1306492.1"/>
    <property type="molecule type" value="Genomic_DNA"/>
</dbReference>
<organism evidence="8 9">
    <name type="scientific">Acorus calamus</name>
    <name type="common">Sweet flag</name>
    <dbReference type="NCBI Taxonomy" id="4465"/>
    <lineage>
        <taxon>Eukaryota</taxon>
        <taxon>Viridiplantae</taxon>
        <taxon>Streptophyta</taxon>
        <taxon>Embryophyta</taxon>
        <taxon>Tracheophyta</taxon>
        <taxon>Spermatophyta</taxon>
        <taxon>Magnoliopsida</taxon>
        <taxon>Liliopsida</taxon>
        <taxon>Acoraceae</taxon>
        <taxon>Acorus</taxon>
    </lineage>
</organism>
<feature type="compositionally biased region" description="Polar residues" evidence="6">
    <location>
        <begin position="83"/>
        <end position="93"/>
    </location>
</feature>
<comment type="subcellular location">
    <subcellularLocation>
        <location evidence="1">Nucleus</location>
    </subcellularLocation>
</comment>
<dbReference type="SUPFAM" id="SSF101936">
    <property type="entry name" value="DNA-binding pseudobarrel domain"/>
    <property type="match status" value="1"/>
</dbReference>
<feature type="compositionally biased region" description="Basic and acidic residues" evidence="6">
    <location>
        <begin position="117"/>
        <end position="126"/>
    </location>
</feature>
<keyword evidence="5" id="KW-0539">Nucleus</keyword>
<dbReference type="GO" id="GO:0003677">
    <property type="term" value="F:DNA binding"/>
    <property type="evidence" value="ECO:0007669"/>
    <property type="project" value="UniProtKB-KW"/>
</dbReference>
<evidence type="ECO:0000256" key="2">
    <source>
        <dbReference type="ARBA" id="ARBA00023015"/>
    </source>
</evidence>
<evidence type="ECO:0000256" key="6">
    <source>
        <dbReference type="SAM" id="MobiDB-lite"/>
    </source>
</evidence>
<protein>
    <recommendedName>
        <fullName evidence="7">TF-B3 domain-containing protein</fullName>
    </recommendedName>
</protein>
<feature type="compositionally biased region" description="Polar residues" evidence="6">
    <location>
        <begin position="127"/>
        <end position="139"/>
    </location>
</feature>
<dbReference type="PANTHER" id="PTHR31920">
    <property type="entry name" value="B3 DOMAIN-CONTAINING"/>
    <property type="match status" value="1"/>
</dbReference>
<feature type="domain" description="TF-B3" evidence="7">
    <location>
        <begin position="1"/>
        <end position="69"/>
    </location>
</feature>
<dbReference type="InterPro" id="IPR015300">
    <property type="entry name" value="DNA-bd_pseudobarrel_sf"/>
</dbReference>
<dbReference type="Gene3D" id="2.40.330.10">
    <property type="entry name" value="DNA-binding pseudobarrel domain"/>
    <property type="match status" value="1"/>
</dbReference>
<sequence>MAFMVDKNTFLENSSGEYWNVKVSMADGFLAFHERWSAFVSDNSLEVGEMIVFRYLGESHFTACEKPFSSKKKDNIIRKQKMTESSSVDGSPQNDEKIDCNPDENIHSKRARLTEGSPHKSAEQAKTRVTTDGMSNEEK</sequence>
<feature type="region of interest" description="Disordered" evidence="6">
    <location>
        <begin position="72"/>
        <end position="139"/>
    </location>
</feature>
<dbReference type="Proteomes" id="UP001180020">
    <property type="component" value="Unassembled WGS sequence"/>
</dbReference>
<proteinExistence type="predicted"/>
<feature type="compositionally biased region" description="Basic and acidic residues" evidence="6">
    <location>
        <begin position="94"/>
        <end position="107"/>
    </location>
</feature>
<dbReference type="PANTHER" id="PTHR31920:SF145">
    <property type="entry name" value="B3 DOMAIN-CONTAINING PROTEIN REM20-LIKE ISOFORM X1"/>
    <property type="match status" value="1"/>
</dbReference>
<dbReference type="CDD" id="cd10017">
    <property type="entry name" value="B3_DNA"/>
    <property type="match status" value="1"/>
</dbReference>
<keyword evidence="2" id="KW-0805">Transcription regulation</keyword>
<keyword evidence="9" id="KW-1185">Reference proteome</keyword>
<evidence type="ECO:0000313" key="9">
    <source>
        <dbReference type="Proteomes" id="UP001180020"/>
    </source>
</evidence>
<dbReference type="GO" id="GO:0005634">
    <property type="term" value="C:nucleus"/>
    <property type="evidence" value="ECO:0007669"/>
    <property type="project" value="UniProtKB-SubCell"/>
</dbReference>
<dbReference type="PROSITE" id="PS50863">
    <property type="entry name" value="B3"/>
    <property type="match status" value="1"/>
</dbReference>
<accession>A0AAV9DYR3</accession>
<dbReference type="Pfam" id="PF02362">
    <property type="entry name" value="B3"/>
    <property type="match status" value="1"/>
</dbReference>
<gene>
    <name evidence="8" type="ORF">QJS10_CPA10g01652</name>
</gene>
<evidence type="ECO:0000256" key="5">
    <source>
        <dbReference type="ARBA" id="ARBA00023242"/>
    </source>
</evidence>
<reference evidence="8" key="1">
    <citation type="journal article" date="2023" name="Nat. Commun.">
        <title>Diploid and tetraploid genomes of Acorus and the evolution of monocots.</title>
        <authorList>
            <person name="Ma L."/>
            <person name="Liu K.W."/>
            <person name="Li Z."/>
            <person name="Hsiao Y.Y."/>
            <person name="Qi Y."/>
            <person name="Fu T."/>
            <person name="Tang G.D."/>
            <person name="Zhang D."/>
            <person name="Sun W.H."/>
            <person name="Liu D.K."/>
            <person name="Li Y."/>
            <person name="Chen G.Z."/>
            <person name="Liu X.D."/>
            <person name="Liao X.Y."/>
            <person name="Jiang Y.T."/>
            <person name="Yu X."/>
            <person name="Hao Y."/>
            <person name="Huang J."/>
            <person name="Zhao X.W."/>
            <person name="Ke S."/>
            <person name="Chen Y.Y."/>
            <person name="Wu W.L."/>
            <person name="Hsu J.L."/>
            <person name="Lin Y.F."/>
            <person name="Huang M.D."/>
            <person name="Li C.Y."/>
            <person name="Huang L."/>
            <person name="Wang Z.W."/>
            <person name="Zhao X."/>
            <person name="Zhong W.Y."/>
            <person name="Peng D.H."/>
            <person name="Ahmad S."/>
            <person name="Lan S."/>
            <person name="Zhang J.S."/>
            <person name="Tsai W.C."/>
            <person name="Van de Peer Y."/>
            <person name="Liu Z.J."/>
        </authorList>
    </citation>
    <scope>NUCLEOTIDE SEQUENCE</scope>
    <source>
        <strain evidence="8">CP</strain>
    </source>
</reference>